<evidence type="ECO:0000256" key="4">
    <source>
        <dbReference type="ARBA" id="ARBA00022771"/>
    </source>
</evidence>
<evidence type="ECO:0000256" key="2">
    <source>
        <dbReference type="ARBA" id="ARBA00022553"/>
    </source>
</evidence>
<feature type="region of interest" description="Disordered" evidence="9">
    <location>
        <begin position="1"/>
        <end position="21"/>
    </location>
</feature>
<keyword evidence="2" id="KW-0597">Phosphoprotein</keyword>
<feature type="compositionally biased region" description="Low complexity" evidence="9">
    <location>
        <begin position="1538"/>
        <end position="1549"/>
    </location>
</feature>
<dbReference type="OrthoDB" id="2193595at2759"/>
<dbReference type="EMBL" id="VUJU01002876">
    <property type="protein sequence ID" value="KAF0759819.1"/>
    <property type="molecule type" value="Genomic_DNA"/>
</dbReference>
<dbReference type="PANTHER" id="PTHR10865">
    <property type="entry name" value="METASTASIS-ASSOCIATED PROTEIN AND MESODERM INDUCTION EARLY RESPONSE PROTEIN"/>
    <property type="match status" value="1"/>
</dbReference>
<feature type="region of interest" description="Disordered" evidence="9">
    <location>
        <begin position="1115"/>
        <end position="1160"/>
    </location>
</feature>
<feature type="compositionally biased region" description="Basic and acidic residues" evidence="9">
    <location>
        <begin position="213"/>
        <end position="227"/>
    </location>
</feature>
<dbReference type="Gene3D" id="2.30.30.490">
    <property type="match status" value="2"/>
</dbReference>
<comment type="similarity">
    <text evidence="8">Belongs to the metastasis-associated protein family.</text>
</comment>
<dbReference type="Pfam" id="PF01426">
    <property type="entry name" value="BAH"/>
    <property type="match status" value="1"/>
</dbReference>
<feature type="compositionally biased region" description="Low complexity" evidence="9">
    <location>
        <begin position="720"/>
        <end position="737"/>
    </location>
</feature>
<reference evidence="13 14" key="1">
    <citation type="submission" date="2019-08" db="EMBL/GenBank/DDBJ databases">
        <title>Whole genome of Aphis craccivora.</title>
        <authorList>
            <person name="Voronova N.V."/>
            <person name="Shulinski R.S."/>
            <person name="Bandarenka Y.V."/>
            <person name="Zhorov D.G."/>
            <person name="Warner D."/>
        </authorList>
    </citation>
    <scope>NUCLEOTIDE SEQUENCE [LARGE SCALE GENOMIC DNA]</scope>
    <source>
        <strain evidence="13">180601</strain>
        <tissue evidence="13">Whole Body</tissue>
    </source>
</reference>
<dbReference type="InterPro" id="IPR009057">
    <property type="entry name" value="Homeodomain-like_sf"/>
</dbReference>
<feature type="compositionally biased region" description="Polar residues" evidence="9">
    <location>
        <begin position="1509"/>
        <end position="1524"/>
    </location>
</feature>
<feature type="compositionally biased region" description="Basic residues" evidence="9">
    <location>
        <begin position="756"/>
        <end position="770"/>
    </location>
</feature>
<dbReference type="Pfam" id="PF00249">
    <property type="entry name" value="Myb_DNA-binding"/>
    <property type="match status" value="1"/>
</dbReference>
<keyword evidence="14" id="KW-1185">Reference proteome</keyword>
<dbReference type="PROSITE" id="PS51038">
    <property type="entry name" value="BAH"/>
    <property type="match status" value="1"/>
</dbReference>
<dbReference type="GO" id="GO:0008270">
    <property type="term" value="F:zinc ion binding"/>
    <property type="evidence" value="ECO:0007669"/>
    <property type="project" value="UniProtKB-KW"/>
</dbReference>
<dbReference type="PANTHER" id="PTHR10865:SF29">
    <property type="entry name" value="METASTASIS ASSOCIATED 1-LIKE, ISOFORM D"/>
    <property type="match status" value="1"/>
</dbReference>
<dbReference type="Pfam" id="PF17226">
    <property type="entry name" value="MTA_R1"/>
    <property type="match status" value="2"/>
</dbReference>
<feature type="compositionally biased region" description="Basic and acidic residues" evidence="9">
    <location>
        <begin position="134"/>
        <end position="146"/>
    </location>
</feature>
<feature type="region of interest" description="Disordered" evidence="9">
    <location>
        <begin position="1460"/>
        <end position="1549"/>
    </location>
</feature>
<dbReference type="SMART" id="SM00717">
    <property type="entry name" value="SANT"/>
    <property type="match status" value="1"/>
</dbReference>
<keyword evidence="4" id="KW-0863">Zinc-finger</keyword>
<evidence type="ECO:0000256" key="9">
    <source>
        <dbReference type="SAM" id="MobiDB-lite"/>
    </source>
</evidence>
<dbReference type="Gene3D" id="1.10.10.60">
    <property type="entry name" value="Homeodomain-like"/>
    <property type="match status" value="1"/>
</dbReference>
<feature type="region of interest" description="Disordered" evidence="9">
    <location>
        <begin position="720"/>
        <end position="810"/>
    </location>
</feature>
<evidence type="ECO:0000256" key="6">
    <source>
        <dbReference type="ARBA" id="ARBA00023125"/>
    </source>
</evidence>
<keyword evidence="6" id="KW-0238">DNA-binding</keyword>
<dbReference type="GO" id="GO:0003682">
    <property type="term" value="F:chromatin binding"/>
    <property type="evidence" value="ECO:0007669"/>
    <property type="project" value="InterPro"/>
</dbReference>
<evidence type="ECO:0000259" key="10">
    <source>
        <dbReference type="PROSITE" id="PS51038"/>
    </source>
</evidence>
<evidence type="ECO:0000259" key="12">
    <source>
        <dbReference type="PROSITE" id="PS51293"/>
    </source>
</evidence>
<dbReference type="SUPFAM" id="SSF46689">
    <property type="entry name" value="Homeodomain-like"/>
    <property type="match status" value="1"/>
</dbReference>
<feature type="region of interest" description="Disordered" evidence="9">
    <location>
        <begin position="1255"/>
        <end position="1399"/>
    </location>
</feature>
<evidence type="ECO:0000256" key="3">
    <source>
        <dbReference type="ARBA" id="ARBA00022723"/>
    </source>
</evidence>
<keyword evidence="5" id="KW-0862">Zinc</keyword>
<dbReference type="GO" id="GO:0016581">
    <property type="term" value="C:NuRD complex"/>
    <property type="evidence" value="ECO:0007669"/>
    <property type="project" value="TreeGrafter"/>
</dbReference>
<dbReference type="GO" id="GO:0003714">
    <property type="term" value="F:transcription corepressor activity"/>
    <property type="evidence" value="ECO:0007669"/>
    <property type="project" value="TreeGrafter"/>
</dbReference>
<feature type="compositionally biased region" description="Low complexity" evidence="9">
    <location>
        <begin position="1302"/>
        <end position="1313"/>
    </location>
</feature>
<feature type="compositionally biased region" description="Basic residues" evidence="9">
    <location>
        <begin position="1122"/>
        <end position="1139"/>
    </location>
</feature>
<feature type="domain" description="BAH" evidence="10">
    <location>
        <begin position="22"/>
        <end position="304"/>
    </location>
</feature>
<evidence type="ECO:0000256" key="1">
    <source>
        <dbReference type="ARBA" id="ARBA00004123"/>
    </source>
</evidence>
<proteinExistence type="inferred from homology"/>
<feature type="compositionally biased region" description="Low complexity" evidence="9">
    <location>
        <begin position="1320"/>
        <end position="1330"/>
    </location>
</feature>
<evidence type="ECO:0000313" key="14">
    <source>
        <dbReference type="Proteomes" id="UP000478052"/>
    </source>
</evidence>
<feature type="compositionally biased region" description="Basic residues" evidence="9">
    <location>
        <begin position="1384"/>
        <end position="1393"/>
    </location>
</feature>
<name>A0A6G0YPX7_APHCR</name>
<dbReference type="InterPro" id="IPR035170">
    <property type="entry name" value="MTA1_R1"/>
</dbReference>
<dbReference type="CDD" id="cd11661">
    <property type="entry name" value="SANT_MTA3_like"/>
    <property type="match status" value="1"/>
</dbReference>
<keyword evidence="3" id="KW-0479">Metal-binding</keyword>
<accession>A0A6G0YPX7</accession>
<feature type="compositionally biased region" description="Low complexity" evidence="9">
    <location>
        <begin position="35"/>
        <end position="53"/>
    </location>
</feature>
<dbReference type="InterPro" id="IPR001005">
    <property type="entry name" value="SANT/Myb"/>
</dbReference>
<dbReference type="InterPro" id="IPR040138">
    <property type="entry name" value="MIER/MTA"/>
</dbReference>
<feature type="domain" description="SANT" evidence="12">
    <location>
        <begin position="495"/>
        <end position="547"/>
    </location>
</feature>
<evidence type="ECO:0000313" key="13">
    <source>
        <dbReference type="EMBL" id="KAF0759819.1"/>
    </source>
</evidence>
<dbReference type="PROSITE" id="PS51293">
    <property type="entry name" value="SANT"/>
    <property type="match status" value="1"/>
</dbReference>
<protein>
    <submittedName>
        <fullName evidence="13">Filaggrin-like</fullName>
    </submittedName>
</protein>
<comment type="caution">
    <text evidence="13">The sequence shown here is derived from an EMBL/GenBank/DDBJ whole genome shotgun (WGS) entry which is preliminary data.</text>
</comment>
<dbReference type="GO" id="GO:0000122">
    <property type="term" value="P:negative regulation of transcription by RNA polymerase II"/>
    <property type="evidence" value="ECO:0007669"/>
    <property type="project" value="TreeGrafter"/>
</dbReference>
<dbReference type="InterPro" id="IPR017884">
    <property type="entry name" value="SANT_dom"/>
</dbReference>
<feature type="domain" description="ELM2" evidence="11">
    <location>
        <begin position="305"/>
        <end position="488"/>
    </location>
</feature>
<feature type="compositionally biased region" description="Gly residues" evidence="9">
    <location>
        <begin position="1331"/>
        <end position="1340"/>
    </location>
</feature>
<dbReference type="Gene3D" id="4.10.1240.50">
    <property type="match status" value="1"/>
</dbReference>
<feature type="region of interest" description="Disordered" evidence="9">
    <location>
        <begin position="841"/>
        <end position="914"/>
    </location>
</feature>
<feature type="compositionally biased region" description="Low complexity" evidence="9">
    <location>
        <begin position="771"/>
        <end position="790"/>
    </location>
</feature>
<dbReference type="FunFam" id="1.10.10.60:FF:000012">
    <property type="entry name" value="Metastasis-associated 1 family, member 3"/>
    <property type="match status" value="1"/>
</dbReference>
<dbReference type="GO" id="GO:0003713">
    <property type="term" value="F:transcription coactivator activity"/>
    <property type="evidence" value="ECO:0007669"/>
    <property type="project" value="TreeGrafter"/>
</dbReference>
<dbReference type="PROSITE" id="PS51156">
    <property type="entry name" value="ELM2"/>
    <property type="match status" value="1"/>
</dbReference>
<evidence type="ECO:0000259" key="11">
    <source>
        <dbReference type="PROSITE" id="PS51156"/>
    </source>
</evidence>
<feature type="compositionally biased region" description="Low complexity" evidence="9">
    <location>
        <begin position="898"/>
        <end position="914"/>
    </location>
</feature>
<feature type="compositionally biased region" description="Polar residues" evidence="9">
    <location>
        <begin position="161"/>
        <end position="174"/>
    </location>
</feature>
<evidence type="ECO:0000256" key="8">
    <source>
        <dbReference type="ARBA" id="ARBA00093454"/>
    </source>
</evidence>
<keyword evidence="7" id="KW-0539">Nucleus</keyword>
<evidence type="ECO:0000256" key="5">
    <source>
        <dbReference type="ARBA" id="ARBA00022833"/>
    </source>
</evidence>
<organism evidence="13 14">
    <name type="scientific">Aphis craccivora</name>
    <name type="common">Cowpea aphid</name>
    <dbReference type="NCBI Taxonomy" id="307492"/>
    <lineage>
        <taxon>Eukaryota</taxon>
        <taxon>Metazoa</taxon>
        <taxon>Ecdysozoa</taxon>
        <taxon>Arthropoda</taxon>
        <taxon>Hexapoda</taxon>
        <taxon>Insecta</taxon>
        <taxon>Pterygota</taxon>
        <taxon>Neoptera</taxon>
        <taxon>Paraneoptera</taxon>
        <taxon>Hemiptera</taxon>
        <taxon>Sternorrhyncha</taxon>
        <taxon>Aphidomorpha</taxon>
        <taxon>Aphidoidea</taxon>
        <taxon>Aphididae</taxon>
        <taxon>Aphidini</taxon>
        <taxon>Aphis</taxon>
        <taxon>Aphis</taxon>
    </lineage>
</organism>
<dbReference type="CDD" id="cd04709">
    <property type="entry name" value="BAH_MTA"/>
    <property type="match status" value="1"/>
</dbReference>
<feature type="compositionally biased region" description="Low complexity" evidence="9">
    <location>
        <begin position="102"/>
        <end position="117"/>
    </location>
</feature>
<dbReference type="GO" id="GO:0003677">
    <property type="term" value="F:DNA binding"/>
    <property type="evidence" value="ECO:0007669"/>
    <property type="project" value="UniProtKB-KW"/>
</dbReference>
<gene>
    <name evidence="13" type="ORF">FWK35_00021217</name>
</gene>
<comment type="subcellular location">
    <subcellularLocation>
        <location evidence="1">Nucleus</location>
    </subcellularLocation>
</comment>
<feature type="compositionally biased region" description="Low complexity" evidence="9">
    <location>
        <begin position="841"/>
        <end position="868"/>
    </location>
</feature>
<feature type="region of interest" description="Disordered" evidence="9">
    <location>
        <begin position="35"/>
        <end position="54"/>
    </location>
</feature>
<dbReference type="SMART" id="SM00439">
    <property type="entry name" value="BAH"/>
    <property type="match status" value="1"/>
</dbReference>
<dbReference type="FunFam" id="4.10.1240.50:FF:000001">
    <property type="entry name" value="Metastasis-associated 1 family, member 3"/>
    <property type="match status" value="1"/>
</dbReference>
<dbReference type="InterPro" id="IPR043151">
    <property type="entry name" value="BAH_sf"/>
</dbReference>
<feature type="region of interest" description="Disordered" evidence="9">
    <location>
        <begin position="102"/>
        <end position="238"/>
    </location>
</feature>
<dbReference type="Proteomes" id="UP000478052">
    <property type="component" value="Unassembled WGS sequence"/>
</dbReference>
<feature type="region of interest" description="Disordered" evidence="9">
    <location>
        <begin position="691"/>
        <end position="710"/>
    </location>
</feature>
<sequence length="1549" mass="164846">MAAINSGSNNSNSNSTSAGGSNMYRVGDYVYFEAQQQQQQQQQQQSMHHQQQQPFQIRRIEELNKTAGGNVEAKVMCFYRRRDLPAQLVALADKHQQHQQQQQLSLTLSLSPGGSSTIKGAGKQSSTIKSSSASDKDASTDKKEQDTSGALPMVKKEQQNDEQSASKTETSEINESVKEESQQQQDVEMSEDVETNSSVSAAVKSGDGDETETNDKSSDVVKDEDKTTQGTQPQHDWWRSEQLKQRELFLSRQVETLAATHIRGKCTVTLYNETESLDSYLEREDTFFYCLVFDPVQKTLLADKGEIRVGHKYQAEVPPKALFNRGSSDLNVKDVTLTSAKGDIVKEENITDADGEEPMAMECSQDVDGDDDKDVDAKSSTAMTTVTTIGTVTAMAMENDSELETLIWTCRPQWNRLTDRQIDQFLVVSRSLGTFARALDCTSSVKQPSLHMSAAAASRDITLFHAMDTLHRHGYDLGTATCSLVPSTGPVLCRDEMEEWSASEANLFEEALEKYGKDFGDIRHDFLPWKTHKNIVEYYYMWKTTDRYVQQKRVKAVEQESKLKQVYIPSYNGTTSGGKQQAITSGVTIKSSQQQQQLVNGNSGAVELYSPKNGSGGEGPLQPGLCDLCDAVSSQQWYPNTIGATTGTTSISYHQQNGGLSSTLCHECWTHWKKYGGPRTATSDKKVIASARGGSMSGDEDRPHSNASSSSLAAAMNLNVSAGGGRSSSHGPTMSTPPHHHHHLMHLGGSGSSHHSSYHHQLPHHHHQQLHHQQQQQQQHQQQHQSSASSPGGGGLLLHQPHINSSGSTTTAHRCTIIGCQAALFKSKSQLLRHYSTAHGIGLNSNSSSSPSAIITSIGGSSRSSGSAGLDGGGSGKLSPQPPQQQQAVPSAGLLHHNSGGPLNLNSSNSIQHSINSGSASQVINLIASSSSPQQQPNNLSTSSGGITTNAVIGTGGVATATGRPVMKTRTAFYLRCTSLAKASRRRAAQQAAAALLQQQHHQKKASSSGAVLSPIASAMVQPGCLARPRNVARRPFVCVPQTAHSYKHECMLSMQHAPVHELRAYLRAAAVKAHARRPGVTRVANALIAARRGRGGMNSSTAADIAVPDWLSLPSQQHQHQSSHHHVSSSSKHGKHSSRSSTGGRVAFPKPPKAPDGSLLYERVPNKQEAAAAAAAAASALNNPSAAAAAAAAAAAVGLNPAAAAAILGALGPPGSASSGNSVGVSGSSNDQSASGFDVAAAAAALYQQQQQQQQQQQLQQGSSSSSNKRRLYETDSATIQQQPQPQAGPPSKRMHRQQHHSQQQQQQQQSTGHHHLSQQHQQPSSTSQGGSGAGGGAVDGMLASIVAHQQQQQQQRGGTSSGGPLQLTATGSGGKSSGSAGHHQHHQHNHYRTPSMARTGRKHVISWTDAPDDLYYRCTTLSRSLRKARMTGKELRRSARKPWQPIAALLGISFTMPSSAASSSATPLGTAGPTGSPAPQTSSTSGNPSSIGSATPFDMSTTGGGASSSNRQPSTISNQSATPIVAPCISGALPMSSRSSGSGSSHH</sequence>
<dbReference type="GO" id="GO:0042826">
    <property type="term" value="F:histone deacetylase binding"/>
    <property type="evidence" value="ECO:0007669"/>
    <property type="project" value="TreeGrafter"/>
</dbReference>
<evidence type="ECO:0000256" key="7">
    <source>
        <dbReference type="ARBA" id="ARBA00023242"/>
    </source>
</evidence>
<feature type="compositionally biased region" description="Low complexity" evidence="9">
    <location>
        <begin position="1483"/>
        <end position="1495"/>
    </location>
</feature>
<dbReference type="InterPro" id="IPR000949">
    <property type="entry name" value="ELM2_dom"/>
</dbReference>
<dbReference type="SMART" id="SM01189">
    <property type="entry name" value="ELM2"/>
    <property type="match status" value="1"/>
</dbReference>
<dbReference type="InterPro" id="IPR001025">
    <property type="entry name" value="BAH_dom"/>
</dbReference>